<proteinExistence type="predicted"/>
<accession>A0A8T9Q6Q9</accession>
<name>A0A8T9Q6Q9_9BACT</name>
<dbReference type="Proteomes" id="UP000831796">
    <property type="component" value="Chromosome"/>
</dbReference>
<keyword evidence="3" id="KW-1185">Reference proteome</keyword>
<sequence length="381" mass="42029">MKHFYTTALLLGLAVATQAQGLPGYVLTLSGDSLRGTLIETDHRQIALYRPTDSLPTTFRAAQVRGYRVGQRPALLSRVVRLASGADSVRFTFPLRTGTVGLYSSSGNDLLLRPAAQDTLFELTPQNWHLLFHRYLSRCAGLQQTSDQELSKPFYQAEIQRQIEVYNQCASSSQPERAVKGPAYGWLTYYGLVGGPTLTVLHFSSRSMQPDRSIPDVGYMLGVEAVKVSPGGTQVSGQLSLSQSVSHTGPYITYPQPVLTTEAIDYRFRRLTPILTVGRRFLQTHSVSPFVALGIATSVLFDQESLVTTQVASKAAVTEKFVGESTIDPFVDVTAGIWVKSFSTTAWRLSAQYHWRYVHSTIAVPYISILTLQAGFFFGSR</sequence>
<reference evidence="2" key="1">
    <citation type="submission" date="2022-04" db="EMBL/GenBank/DDBJ databases">
        <title>Hymenobacter sp. isolated from the air.</title>
        <authorList>
            <person name="Won M."/>
            <person name="Lee C.-M."/>
            <person name="Woen H.-Y."/>
            <person name="Kwon S.-W."/>
        </authorList>
    </citation>
    <scope>NUCLEOTIDE SEQUENCE</scope>
    <source>
        <strain evidence="2">5116S-3</strain>
    </source>
</reference>
<feature type="chain" id="PRO_5035874963" description="PorT family protein" evidence="1">
    <location>
        <begin position="22"/>
        <end position="381"/>
    </location>
</feature>
<dbReference type="KEGG" id="hcu:MUN79_24270"/>
<dbReference type="RefSeq" id="WP_244675091.1">
    <property type="nucleotide sequence ID" value="NZ_CP095046.1"/>
</dbReference>
<gene>
    <name evidence="2" type="ORF">MUN79_24270</name>
</gene>
<evidence type="ECO:0000256" key="1">
    <source>
        <dbReference type="SAM" id="SignalP"/>
    </source>
</evidence>
<evidence type="ECO:0000313" key="3">
    <source>
        <dbReference type="Proteomes" id="UP000831796"/>
    </source>
</evidence>
<organism evidence="2 3">
    <name type="scientific">Hymenobacter cellulosilyticus</name>
    <dbReference type="NCBI Taxonomy" id="2932248"/>
    <lineage>
        <taxon>Bacteria</taxon>
        <taxon>Pseudomonadati</taxon>
        <taxon>Bacteroidota</taxon>
        <taxon>Cytophagia</taxon>
        <taxon>Cytophagales</taxon>
        <taxon>Hymenobacteraceae</taxon>
        <taxon>Hymenobacter</taxon>
    </lineage>
</organism>
<evidence type="ECO:0008006" key="4">
    <source>
        <dbReference type="Google" id="ProtNLM"/>
    </source>
</evidence>
<dbReference type="EMBL" id="CP095046">
    <property type="protein sequence ID" value="UOQ71688.1"/>
    <property type="molecule type" value="Genomic_DNA"/>
</dbReference>
<protein>
    <recommendedName>
        <fullName evidence="4">PorT family protein</fullName>
    </recommendedName>
</protein>
<feature type="signal peptide" evidence="1">
    <location>
        <begin position="1"/>
        <end position="21"/>
    </location>
</feature>
<keyword evidence="1" id="KW-0732">Signal</keyword>
<dbReference type="AlphaFoldDB" id="A0A8T9Q6Q9"/>
<evidence type="ECO:0000313" key="2">
    <source>
        <dbReference type="EMBL" id="UOQ71688.1"/>
    </source>
</evidence>